<gene>
    <name evidence="2" type="ORF">SDC9_67099</name>
</gene>
<sequence>MYLYPDNLKAKATLFLWELRDVGIIGMGLLLSVFALAQLRFFLPIVATAVYAFLTIRFDGTSIRDFIVNAFGFFFGKQQIYYWRIKT</sequence>
<dbReference type="EMBL" id="VSSQ01003432">
    <property type="protein sequence ID" value="MPM20663.1"/>
    <property type="molecule type" value="Genomic_DNA"/>
</dbReference>
<keyword evidence="1" id="KW-0472">Membrane</keyword>
<name>A0A644Y2B0_9ZZZZ</name>
<protein>
    <recommendedName>
        <fullName evidence="3">PrgI family protein</fullName>
    </recommendedName>
</protein>
<feature type="transmembrane region" description="Helical" evidence="1">
    <location>
        <begin position="24"/>
        <end position="54"/>
    </location>
</feature>
<evidence type="ECO:0000256" key="1">
    <source>
        <dbReference type="SAM" id="Phobius"/>
    </source>
</evidence>
<keyword evidence="1" id="KW-1133">Transmembrane helix</keyword>
<evidence type="ECO:0008006" key="3">
    <source>
        <dbReference type="Google" id="ProtNLM"/>
    </source>
</evidence>
<keyword evidence="1" id="KW-0812">Transmembrane</keyword>
<comment type="caution">
    <text evidence="2">The sequence shown here is derived from an EMBL/GenBank/DDBJ whole genome shotgun (WGS) entry which is preliminary data.</text>
</comment>
<proteinExistence type="predicted"/>
<reference evidence="2" key="1">
    <citation type="submission" date="2019-08" db="EMBL/GenBank/DDBJ databases">
        <authorList>
            <person name="Kucharzyk K."/>
            <person name="Murdoch R.W."/>
            <person name="Higgins S."/>
            <person name="Loffler F."/>
        </authorList>
    </citation>
    <scope>NUCLEOTIDE SEQUENCE</scope>
</reference>
<accession>A0A644Y2B0</accession>
<organism evidence="2">
    <name type="scientific">bioreactor metagenome</name>
    <dbReference type="NCBI Taxonomy" id="1076179"/>
    <lineage>
        <taxon>unclassified sequences</taxon>
        <taxon>metagenomes</taxon>
        <taxon>ecological metagenomes</taxon>
    </lineage>
</organism>
<evidence type="ECO:0000313" key="2">
    <source>
        <dbReference type="EMBL" id="MPM20663.1"/>
    </source>
</evidence>
<dbReference type="AlphaFoldDB" id="A0A644Y2B0"/>